<feature type="transmembrane region" description="Helical" evidence="1">
    <location>
        <begin position="38"/>
        <end position="58"/>
    </location>
</feature>
<dbReference type="AlphaFoldDB" id="A0A249LF03"/>
<gene>
    <name evidence="2" type="ORF">PHILAsVB114_03405</name>
</gene>
<sequence length="226" mass="24038">MSTDASKNVFLEFLRPHRTIPHTSWAARHRWDLSFQRLFILGFGLFIFGLGDSLLVQSGTGNAPWTVLAQGVSKRLDISLGVSTFAISTLVLLLWIPLREKPGFGTLANILIIASAIQLGVNIFPLAQNYLVGVAMDFLGIAMVGLGSALYITCALGPGPRDGLMTALHHRSGIRVGRVRLGIEATVLILGAILGGTVGLGTALFALFIGQSIAISLGVVSRFTSQ</sequence>
<dbReference type="InterPro" id="IPR038750">
    <property type="entry name" value="YczE/YyaS-like"/>
</dbReference>
<evidence type="ECO:0000313" key="3">
    <source>
        <dbReference type="Proteomes" id="UP000217221"/>
    </source>
</evidence>
<protein>
    <submittedName>
        <fullName evidence="2">Uncharacterized membrane protein YczE</fullName>
    </submittedName>
</protein>
<reference evidence="2 3" key="1">
    <citation type="submission" date="2016-07" db="EMBL/GenBank/DDBJ databases">
        <title>High microdiversification within the ubiquitous acI lineage of Actinobacteria.</title>
        <authorList>
            <person name="Neuenschwander S.M."/>
            <person name="Salcher M."/>
            <person name="Ghai R."/>
            <person name="Pernthaler J."/>
        </authorList>
    </citation>
    <scope>NUCLEOTIDE SEQUENCE [LARGE SCALE GENOMIC DNA]</scope>
    <source>
        <strain evidence="2">MMS-VB-114</strain>
    </source>
</reference>
<evidence type="ECO:0000313" key="2">
    <source>
        <dbReference type="EMBL" id="ASY27701.1"/>
    </source>
</evidence>
<accession>A0A249LF03</accession>
<feature type="transmembrane region" description="Helical" evidence="1">
    <location>
        <begin position="130"/>
        <end position="156"/>
    </location>
</feature>
<feature type="transmembrane region" description="Helical" evidence="1">
    <location>
        <begin position="78"/>
        <end position="96"/>
    </location>
</feature>
<keyword evidence="1" id="KW-0472">Membrane</keyword>
<dbReference type="KEGG" id="plim:PHILAsVB114_03405"/>
<keyword evidence="3" id="KW-1185">Reference proteome</keyword>
<dbReference type="PANTHER" id="PTHR40078">
    <property type="entry name" value="INTEGRAL MEMBRANE PROTEIN-RELATED"/>
    <property type="match status" value="1"/>
</dbReference>
<proteinExistence type="predicted"/>
<keyword evidence="1" id="KW-0812">Transmembrane</keyword>
<dbReference type="PANTHER" id="PTHR40078:SF1">
    <property type="entry name" value="INTEGRAL MEMBRANE PROTEIN"/>
    <property type="match status" value="1"/>
</dbReference>
<evidence type="ECO:0000256" key="1">
    <source>
        <dbReference type="SAM" id="Phobius"/>
    </source>
</evidence>
<dbReference type="OrthoDB" id="154912at2"/>
<dbReference type="Proteomes" id="UP000217221">
    <property type="component" value="Chromosome"/>
</dbReference>
<feature type="transmembrane region" description="Helical" evidence="1">
    <location>
        <begin position="103"/>
        <end position="124"/>
    </location>
</feature>
<dbReference type="RefSeq" id="WP_095697997.1">
    <property type="nucleotide sequence ID" value="NZ_CP016782.1"/>
</dbReference>
<keyword evidence="1" id="KW-1133">Transmembrane helix</keyword>
<dbReference type="EMBL" id="CP016782">
    <property type="protein sequence ID" value="ASY27701.1"/>
    <property type="molecule type" value="Genomic_DNA"/>
</dbReference>
<dbReference type="Pfam" id="PF19700">
    <property type="entry name" value="DUF6198"/>
    <property type="match status" value="1"/>
</dbReference>
<organism evidence="2 3">
    <name type="scientific">Candidatus Planktophila limnetica</name>
    <dbReference type="NCBI Taxonomy" id="573600"/>
    <lineage>
        <taxon>Bacteria</taxon>
        <taxon>Bacillati</taxon>
        <taxon>Actinomycetota</taxon>
        <taxon>Actinomycetes</taxon>
        <taxon>Candidatus Nanopelagicales</taxon>
        <taxon>Candidatus Nanopelagicaceae</taxon>
        <taxon>Candidatus Planktophila</taxon>
    </lineage>
</organism>
<name>A0A249LF03_9ACTN</name>